<evidence type="ECO:0000313" key="3">
    <source>
        <dbReference type="Proteomes" id="UP000331127"/>
    </source>
</evidence>
<feature type="transmembrane region" description="Helical" evidence="1">
    <location>
        <begin position="12"/>
        <end position="35"/>
    </location>
</feature>
<dbReference type="AlphaFoldDB" id="A0A5M3WQ35"/>
<feature type="transmembrane region" description="Helical" evidence="1">
    <location>
        <begin position="55"/>
        <end position="78"/>
    </location>
</feature>
<evidence type="ECO:0000256" key="1">
    <source>
        <dbReference type="SAM" id="Phobius"/>
    </source>
</evidence>
<keyword evidence="1" id="KW-0472">Membrane</keyword>
<comment type="caution">
    <text evidence="2">The sequence shown here is derived from an EMBL/GenBank/DDBJ whole genome shotgun (WGS) entry which is preliminary data.</text>
</comment>
<dbReference type="EMBL" id="BLAE01000010">
    <property type="protein sequence ID" value="GES08358.1"/>
    <property type="molecule type" value="Genomic_DNA"/>
</dbReference>
<sequence>MVDIAKGVLGGAWALLVGWILPTALNVGLFVIAVAPSLRHTGPVEKLWPAASGSAALLLLAASVLLGLVLSALQNLLYRMLEGYLLWPSRLYRLGCARRTRAKQNLQDRLTVLRLERRQRSEGSLPPDLAARLAELSADPEMTRVLAKDRLRSATQRALLREKLARYPISDEQMAPTRLGNAIRRLEEYGYDRYRLDTQVMWNELTGVSPEQVRKQVDLARANVDFFIALLAGHVIVIVAAAATLAAAGSDPTVLLITIVGLSALLPLWYLAAVSSTDEWAASVRALVNVGRKPLAESLGLKLPVDLAAERTMWDLVTKLSRIPYHERAAALDQFRADTPAGPVAG</sequence>
<dbReference type="OrthoDB" id="4097342at2"/>
<organism evidence="2 3">
    <name type="scientific">Acrocarpospora macrocephala</name>
    <dbReference type="NCBI Taxonomy" id="150177"/>
    <lineage>
        <taxon>Bacteria</taxon>
        <taxon>Bacillati</taxon>
        <taxon>Actinomycetota</taxon>
        <taxon>Actinomycetes</taxon>
        <taxon>Streptosporangiales</taxon>
        <taxon>Streptosporangiaceae</taxon>
        <taxon>Acrocarpospora</taxon>
    </lineage>
</organism>
<protein>
    <submittedName>
        <fullName evidence="2">Uncharacterized protein</fullName>
    </submittedName>
</protein>
<reference evidence="2 3" key="1">
    <citation type="submission" date="2019-10" db="EMBL/GenBank/DDBJ databases">
        <title>Whole genome shotgun sequence of Acrocarpospora macrocephala NBRC 16266.</title>
        <authorList>
            <person name="Ichikawa N."/>
            <person name="Kimura A."/>
            <person name="Kitahashi Y."/>
            <person name="Komaki H."/>
            <person name="Oguchi A."/>
        </authorList>
    </citation>
    <scope>NUCLEOTIDE SEQUENCE [LARGE SCALE GENOMIC DNA]</scope>
    <source>
        <strain evidence="2 3">NBRC 16266</strain>
    </source>
</reference>
<keyword evidence="1" id="KW-1133">Transmembrane helix</keyword>
<feature type="transmembrane region" description="Helical" evidence="1">
    <location>
        <begin position="224"/>
        <end position="248"/>
    </location>
</feature>
<keyword evidence="3" id="KW-1185">Reference proteome</keyword>
<gene>
    <name evidence="2" type="ORF">Amac_019540</name>
</gene>
<evidence type="ECO:0000313" key="2">
    <source>
        <dbReference type="EMBL" id="GES08358.1"/>
    </source>
</evidence>
<dbReference type="RefSeq" id="WP_155353972.1">
    <property type="nucleotide sequence ID" value="NZ_BAAAHL010000038.1"/>
</dbReference>
<accession>A0A5M3WQ35</accession>
<feature type="transmembrane region" description="Helical" evidence="1">
    <location>
        <begin position="254"/>
        <end position="273"/>
    </location>
</feature>
<keyword evidence="1" id="KW-0812">Transmembrane</keyword>
<name>A0A5M3WQ35_9ACTN</name>
<proteinExistence type="predicted"/>
<dbReference type="Proteomes" id="UP000331127">
    <property type="component" value="Unassembled WGS sequence"/>
</dbReference>